<accession>A0A109CTH5</accession>
<dbReference type="OrthoDB" id="8293775at2"/>
<dbReference type="Proteomes" id="UP000436692">
    <property type="component" value="Unassembled WGS sequence"/>
</dbReference>
<dbReference type="AlphaFoldDB" id="A0A109CTH5"/>
<proteinExistence type="predicted"/>
<dbReference type="EMBL" id="QUSG01000037">
    <property type="protein sequence ID" value="KAA3519294.1"/>
    <property type="molecule type" value="Genomic_DNA"/>
</dbReference>
<dbReference type="EMBL" id="WPHU01000017">
    <property type="protein sequence ID" value="MVA59314.1"/>
    <property type="molecule type" value="Genomic_DNA"/>
</dbReference>
<feature type="domain" description="Cytokinin glycosidase" evidence="1">
    <location>
        <begin position="4"/>
        <end position="200"/>
    </location>
</feature>
<reference evidence="5 7" key="2">
    <citation type="submission" date="2019-12" db="EMBL/GenBank/DDBJ databases">
        <title>Whole-genome sequencing of Allorhizobium vitis.</title>
        <authorList>
            <person name="Gan H.M."/>
            <person name="Szegedi E."/>
            <person name="Burr T."/>
            <person name="Savka M.A."/>
        </authorList>
    </citation>
    <scope>NUCLEOTIDE SEQUENCE [LARGE SCALE GENOMIC DNA]</scope>
    <source>
        <strain evidence="4 7">CG415</strain>
        <strain evidence="3 5">CG989</strain>
    </source>
</reference>
<organism evidence="4 7">
    <name type="scientific">Agrobacterium vitis</name>
    <name type="common">Rhizobium vitis</name>
    <dbReference type="NCBI Taxonomy" id="373"/>
    <lineage>
        <taxon>Bacteria</taxon>
        <taxon>Pseudomonadati</taxon>
        <taxon>Pseudomonadota</taxon>
        <taxon>Alphaproteobacteria</taxon>
        <taxon>Hyphomicrobiales</taxon>
        <taxon>Rhizobiaceae</taxon>
        <taxon>Rhizobium/Agrobacterium group</taxon>
        <taxon>Agrobacterium</taxon>
    </lineage>
</organism>
<protein>
    <recommendedName>
        <fullName evidence="1">Cytokinin glycosidase domain-containing protein</fullName>
    </recommendedName>
</protein>
<dbReference type="RefSeq" id="WP_060718050.1">
    <property type="nucleotide sequence ID" value="NZ_CP055267.1"/>
</dbReference>
<dbReference type="EMBL" id="WPHM01000027">
    <property type="protein sequence ID" value="MUZ61000.1"/>
    <property type="molecule type" value="Genomic_DNA"/>
</dbReference>
<dbReference type="Proteomes" id="UP000436911">
    <property type="component" value="Unassembled WGS sequence"/>
</dbReference>
<evidence type="ECO:0000313" key="5">
    <source>
        <dbReference type="Proteomes" id="UP000436692"/>
    </source>
</evidence>
<dbReference type="Proteomes" id="UP000440716">
    <property type="component" value="Unassembled WGS sequence"/>
</dbReference>
<evidence type="ECO:0000313" key="2">
    <source>
        <dbReference type="EMBL" id="KAA3519294.1"/>
    </source>
</evidence>
<dbReference type="Pfam" id="PF02027">
    <property type="entry name" value="RolB_RolC"/>
    <property type="match status" value="1"/>
</dbReference>
<dbReference type="InterPro" id="IPR006064">
    <property type="entry name" value="Glycosidase"/>
</dbReference>
<name>A0A109CTH5_AGRVI</name>
<evidence type="ECO:0000259" key="1">
    <source>
        <dbReference type="Pfam" id="PF02027"/>
    </source>
</evidence>
<gene>
    <name evidence="2" type="ORF">DXT89_26220</name>
    <name evidence="4" type="ORF">GOZ88_24785</name>
    <name evidence="3" type="ORF">GOZ95_26645</name>
</gene>
<evidence type="ECO:0000313" key="4">
    <source>
        <dbReference type="EMBL" id="MVA59314.1"/>
    </source>
</evidence>
<evidence type="ECO:0000313" key="7">
    <source>
        <dbReference type="Proteomes" id="UP000440716"/>
    </source>
</evidence>
<comment type="caution">
    <text evidence="4">The sequence shown here is derived from an EMBL/GenBank/DDBJ whole genome shotgun (WGS) entry which is preliminary data.</text>
</comment>
<dbReference type="GeneID" id="60685061"/>
<evidence type="ECO:0000313" key="6">
    <source>
        <dbReference type="Proteomes" id="UP000436911"/>
    </source>
</evidence>
<sequence length="252" mass="28761">MEYRRPTFNIFNTWKIRKRQKLRRALSAAEKDYRNFLQNTVAPAQCSWVASVVELFASELPWLGEMLKGFADKPRAPGPEIGPINLILEDSPMYVYCSVEEMKSYANRGSYDGFSSRGVVICTVPPYAEEVTRGAMSVWQNQTCANTCSGKKDLAAYIAFLPTHSLLNSNYWHMSNGTYSFLAPSQKDTFSCEIFAVGRALFAGSTLAEKSKKWLSNFVKNYLKSSLQWRTVPVAQYRRLQERDFEEPDHII</sequence>
<evidence type="ECO:0000313" key="3">
    <source>
        <dbReference type="EMBL" id="MUZ61000.1"/>
    </source>
</evidence>
<reference evidence="2 6" key="1">
    <citation type="submission" date="2018-08" db="EMBL/GenBank/DDBJ databases">
        <title>Genome sequencing of Agrobacterium vitis strain ICMP 10754.</title>
        <authorList>
            <person name="Visnovsky S.B."/>
            <person name="Pitman A.R."/>
        </authorList>
    </citation>
    <scope>NUCLEOTIDE SEQUENCE [LARGE SCALE GENOMIC DNA]</scope>
    <source>
        <strain evidence="2 6">ICMP 10754</strain>
    </source>
</reference>